<proteinExistence type="predicted"/>
<feature type="compositionally biased region" description="Low complexity" evidence="1">
    <location>
        <begin position="75"/>
        <end position="92"/>
    </location>
</feature>
<feature type="region of interest" description="Disordered" evidence="1">
    <location>
        <begin position="75"/>
        <end position="114"/>
    </location>
</feature>
<gene>
    <name evidence="2" type="ORF">NIIDMKKI_22250</name>
</gene>
<dbReference type="Gene3D" id="3.30.559.10">
    <property type="entry name" value="Chloramphenicol acetyltransferase-like domain"/>
    <property type="match status" value="1"/>
</dbReference>
<evidence type="ECO:0000313" key="2">
    <source>
        <dbReference type="EMBL" id="BCI87019.1"/>
    </source>
</evidence>
<evidence type="ECO:0000256" key="1">
    <source>
        <dbReference type="SAM" id="MobiDB-lite"/>
    </source>
</evidence>
<sequence length="114" mass="12502">MQSTLAELREAKTHQRLHIEDGQVIDITLTRYGDNHSRLHLDIDMLAGDAMSYRVLVSDLAELYRGPRCRRPATATAAIAPRGNRTASRGSGIASGGNGGCPRCPERQNCPPYR</sequence>
<protein>
    <submittedName>
        <fullName evidence="2">Uncharacterized protein</fullName>
    </submittedName>
</protein>
<evidence type="ECO:0000313" key="3">
    <source>
        <dbReference type="Proteomes" id="UP000516380"/>
    </source>
</evidence>
<accession>A0A7G1IBU5</accession>
<dbReference type="InterPro" id="IPR023213">
    <property type="entry name" value="CAT-like_dom_sf"/>
</dbReference>
<dbReference type="SUPFAM" id="SSF52777">
    <property type="entry name" value="CoA-dependent acyltransferases"/>
    <property type="match status" value="1"/>
</dbReference>
<organism evidence="2 3">
    <name type="scientific">Mycobacterium kansasii</name>
    <dbReference type="NCBI Taxonomy" id="1768"/>
    <lineage>
        <taxon>Bacteria</taxon>
        <taxon>Bacillati</taxon>
        <taxon>Actinomycetota</taxon>
        <taxon>Actinomycetes</taxon>
        <taxon>Mycobacteriales</taxon>
        <taxon>Mycobacteriaceae</taxon>
        <taxon>Mycobacterium</taxon>
    </lineage>
</organism>
<dbReference type="EMBL" id="AP023343">
    <property type="protein sequence ID" value="BCI87019.1"/>
    <property type="molecule type" value="Genomic_DNA"/>
</dbReference>
<reference evidence="2 3" key="1">
    <citation type="submission" date="2020-07" db="EMBL/GenBank/DDBJ databases">
        <title>Mycobacterium kansasii (former subtype) with zoonotic potential isolated from diseased indoor pet cat, Japan.</title>
        <authorList>
            <person name="Fukano H."/>
            <person name="Terazono T."/>
            <person name="Hoshino Y."/>
        </authorList>
    </citation>
    <scope>NUCLEOTIDE SEQUENCE [LARGE SCALE GENOMIC DNA]</scope>
    <source>
        <strain evidence="2 3">Kuro-I</strain>
    </source>
</reference>
<name>A0A7G1IBU5_MYCKA</name>
<dbReference type="Proteomes" id="UP000516380">
    <property type="component" value="Chromosome"/>
</dbReference>
<dbReference type="AlphaFoldDB" id="A0A7G1IBU5"/>
<keyword evidence="3" id="KW-1185">Reference proteome</keyword>